<organism evidence="7 8">
    <name type="scientific">Saprolegnia diclina (strain VS20)</name>
    <dbReference type="NCBI Taxonomy" id="1156394"/>
    <lineage>
        <taxon>Eukaryota</taxon>
        <taxon>Sar</taxon>
        <taxon>Stramenopiles</taxon>
        <taxon>Oomycota</taxon>
        <taxon>Saprolegniomycetes</taxon>
        <taxon>Saprolegniales</taxon>
        <taxon>Saprolegniaceae</taxon>
        <taxon>Saprolegnia</taxon>
    </lineage>
</organism>
<dbReference type="PANTHER" id="PTHR22953:SF153">
    <property type="entry name" value="PURPLE ACID PHOSPHATASE"/>
    <property type="match status" value="1"/>
</dbReference>
<dbReference type="GO" id="GO:0003993">
    <property type="term" value="F:acid phosphatase activity"/>
    <property type="evidence" value="ECO:0007669"/>
    <property type="project" value="UniProtKB-EC"/>
</dbReference>
<gene>
    <name evidence="7" type="ORF">SDRG_03893</name>
</gene>
<keyword evidence="2 4" id="KW-0378">Hydrolase</keyword>
<dbReference type="EMBL" id="JH767140">
    <property type="protein sequence ID" value="EQC38936.1"/>
    <property type="molecule type" value="Genomic_DNA"/>
</dbReference>
<dbReference type="InterPro" id="IPR008963">
    <property type="entry name" value="Purple_acid_Pase-like_N"/>
</dbReference>
<keyword evidence="8" id="KW-1185">Reference proteome</keyword>
<dbReference type="InterPro" id="IPR025733">
    <property type="entry name" value="PAPs_C"/>
</dbReference>
<dbReference type="AlphaFoldDB" id="T0QW87"/>
<evidence type="ECO:0000313" key="8">
    <source>
        <dbReference type="Proteomes" id="UP000030762"/>
    </source>
</evidence>
<dbReference type="OMA" id="SNHQCQC"/>
<keyword evidence="1 4" id="KW-0732">Signal</keyword>
<dbReference type="InterPro" id="IPR041792">
    <property type="entry name" value="MPP_PAP"/>
</dbReference>
<reference evidence="7 8" key="1">
    <citation type="submission" date="2012-04" db="EMBL/GenBank/DDBJ databases">
        <title>The Genome Sequence of Saprolegnia declina VS20.</title>
        <authorList>
            <consortium name="The Broad Institute Genome Sequencing Platform"/>
            <person name="Russ C."/>
            <person name="Nusbaum C."/>
            <person name="Tyler B."/>
            <person name="van West P."/>
            <person name="Dieguez-Uribeondo J."/>
            <person name="de Bruijn I."/>
            <person name="Tripathy S."/>
            <person name="Jiang R."/>
            <person name="Young S.K."/>
            <person name="Zeng Q."/>
            <person name="Gargeya S."/>
            <person name="Fitzgerald M."/>
            <person name="Haas B."/>
            <person name="Abouelleil A."/>
            <person name="Alvarado L."/>
            <person name="Arachchi H.M."/>
            <person name="Berlin A."/>
            <person name="Chapman S.B."/>
            <person name="Goldberg J."/>
            <person name="Griggs A."/>
            <person name="Gujja S."/>
            <person name="Hansen M."/>
            <person name="Howarth C."/>
            <person name="Imamovic A."/>
            <person name="Larimer J."/>
            <person name="McCowen C."/>
            <person name="Montmayeur A."/>
            <person name="Murphy C."/>
            <person name="Neiman D."/>
            <person name="Pearson M."/>
            <person name="Priest M."/>
            <person name="Roberts A."/>
            <person name="Saif S."/>
            <person name="Shea T."/>
            <person name="Sisk P."/>
            <person name="Sykes S."/>
            <person name="Wortman J."/>
            <person name="Nusbaum C."/>
            <person name="Birren B."/>
        </authorList>
    </citation>
    <scope>NUCLEOTIDE SEQUENCE [LARGE SCALE GENOMIC DNA]</scope>
    <source>
        <strain evidence="7 8">VS20</strain>
    </source>
</reference>
<evidence type="ECO:0000256" key="1">
    <source>
        <dbReference type="ARBA" id="ARBA00022729"/>
    </source>
</evidence>
<dbReference type="GO" id="GO:0046872">
    <property type="term" value="F:metal ion binding"/>
    <property type="evidence" value="ECO:0007669"/>
    <property type="project" value="InterPro"/>
</dbReference>
<name>T0QW87_SAPDV</name>
<dbReference type="PANTHER" id="PTHR22953">
    <property type="entry name" value="ACID PHOSPHATASE RELATED"/>
    <property type="match status" value="1"/>
</dbReference>
<keyword evidence="3" id="KW-0325">Glycoprotein</keyword>
<dbReference type="CDD" id="cd00839">
    <property type="entry name" value="MPP_PAPs"/>
    <property type="match status" value="1"/>
</dbReference>
<feature type="domain" description="Calcineurin-like phosphoesterase" evidence="5">
    <location>
        <begin position="133"/>
        <end position="377"/>
    </location>
</feature>
<dbReference type="eggNOG" id="KOG1378">
    <property type="taxonomic scope" value="Eukaryota"/>
</dbReference>
<evidence type="ECO:0000259" key="5">
    <source>
        <dbReference type="Pfam" id="PF00149"/>
    </source>
</evidence>
<dbReference type="Gene3D" id="3.60.21.10">
    <property type="match status" value="1"/>
</dbReference>
<comment type="catalytic activity">
    <reaction evidence="4">
        <text>a phosphate monoester + H2O = an alcohol + phosphate</text>
        <dbReference type="Rhea" id="RHEA:15017"/>
        <dbReference type="ChEBI" id="CHEBI:15377"/>
        <dbReference type="ChEBI" id="CHEBI:30879"/>
        <dbReference type="ChEBI" id="CHEBI:43474"/>
        <dbReference type="ChEBI" id="CHEBI:67140"/>
        <dbReference type="EC" id="3.1.3.2"/>
    </reaction>
</comment>
<dbReference type="Pfam" id="PF14008">
    <property type="entry name" value="Metallophos_C"/>
    <property type="match status" value="1"/>
</dbReference>
<dbReference type="InterPro" id="IPR004843">
    <property type="entry name" value="Calcineurin-like_PHP"/>
</dbReference>
<dbReference type="EC" id="3.1.3.2" evidence="4"/>
<dbReference type="RefSeq" id="XP_008607760.1">
    <property type="nucleotide sequence ID" value="XM_008609538.1"/>
</dbReference>
<dbReference type="OrthoDB" id="45007at2759"/>
<dbReference type="Pfam" id="PF00149">
    <property type="entry name" value="Metallophos"/>
    <property type="match status" value="1"/>
</dbReference>
<dbReference type="InterPro" id="IPR039331">
    <property type="entry name" value="PAPs-like"/>
</dbReference>
<dbReference type="SUPFAM" id="SSF49363">
    <property type="entry name" value="Purple acid phosphatase, N-terminal domain"/>
    <property type="match status" value="1"/>
</dbReference>
<dbReference type="STRING" id="1156394.T0QW87"/>
<evidence type="ECO:0000259" key="6">
    <source>
        <dbReference type="Pfam" id="PF14008"/>
    </source>
</evidence>
<proteinExistence type="inferred from homology"/>
<evidence type="ECO:0000313" key="7">
    <source>
        <dbReference type="EMBL" id="EQC38936.1"/>
    </source>
</evidence>
<feature type="chain" id="PRO_5005146976" description="Purple acid phosphatase" evidence="4">
    <location>
        <begin position="19"/>
        <end position="481"/>
    </location>
</feature>
<dbReference type="InParanoid" id="T0QW87"/>
<evidence type="ECO:0000256" key="2">
    <source>
        <dbReference type="ARBA" id="ARBA00022801"/>
    </source>
</evidence>
<evidence type="ECO:0000256" key="3">
    <source>
        <dbReference type="ARBA" id="ARBA00023180"/>
    </source>
</evidence>
<evidence type="ECO:0000256" key="4">
    <source>
        <dbReference type="RuleBase" id="RU361203"/>
    </source>
</evidence>
<dbReference type="InterPro" id="IPR029052">
    <property type="entry name" value="Metallo-depent_PP-like"/>
</dbReference>
<feature type="signal peptide" evidence="4">
    <location>
        <begin position="1"/>
        <end position="18"/>
    </location>
</feature>
<feature type="domain" description="Purple acid phosphatase C-terminal" evidence="6">
    <location>
        <begin position="393"/>
        <end position="456"/>
    </location>
</feature>
<sequence length="481" mass="52564">MRLTMLPRLLLLASAALALRPASQVHLALTNDVQSCANGVAISFASATPDPYHVHYAPAGSTETWVVSTRPSSSYSVAHGRYHYASPHLHTAYLCKLLPNTEYTYTIHNGDKNSSFFTPPAVGDDTPTVLSVVGDPGDTTESSATLEMLAAPINGLHPHALLVAGDYAYANGEHEIWDRWFQLQEGVFRSVPTLGIPGNHETVVGSGHAAPRPLAWDMLGENYLGYLQRVVTPLTPESIAAKRTYYSFDVGLVHLVFLDDYVGSVGSATNSVGTAAWLSARTRQLTWLANDLGRVDRNKTPWVVVIKHNPYYNTWQDHQCQCSHARFEIADPDACWRGVYVKGHPMFEPHCGLQAKLEPLYAQFGVDVVLAGHVHGYERTAPIYQNKIDEAKGTVYVTTGAGGNYEGHAGPRLPGPLPPWSLAVNNQVYGASKLIATRTSLEILWLTNKDHATPHDRAVLPLRSPGSPTMKHMTKRVIVAP</sequence>
<dbReference type="VEuPathDB" id="FungiDB:SDRG_03893"/>
<dbReference type="SUPFAM" id="SSF56300">
    <property type="entry name" value="Metallo-dependent phosphatases"/>
    <property type="match status" value="1"/>
</dbReference>
<accession>T0QW87</accession>
<dbReference type="Proteomes" id="UP000030762">
    <property type="component" value="Unassembled WGS sequence"/>
</dbReference>
<comment type="similarity">
    <text evidence="4">Belongs to the metallophosphoesterase superfamily. Purple acid phosphatase family.</text>
</comment>
<dbReference type="GeneID" id="19944620"/>
<protein>
    <recommendedName>
        <fullName evidence="4">Purple acid phosphatase</fullName>
        <ecNumber evidence="4">3.1.3.2</ecNumber>
    </recommendedName>
</protein>
<dbReference type="Gene3D" id="2.60.40.380">
    <property type="entry name" value="Purple acid phosphatase-like, N-terminal"/>
    <property type="match status" value="1"/>
</dbReference>